<evidence type="ECO:0000259" key="1">
    <source>
        <dbReference type="Pfam" id="PF13518"/>
    </source>
</evidence>
<dbReference type="RefSeq" id="WP_107652771.1">
    <property type="nucleotide sequence ID" value="NZ_PZJX01000061.1"/>
</dbReference>
<protein>
    <recommendedName>
        <fullName evidence="1">Insertion element IS150 protein InsJ-like helix-turn-helix domain-containing protein</fullName>
    </recommendedName>
</protein>
<sequence length="54" mass="5662">MRVSNARLSIAILCGAESYASAASNSGVDAATVRKWVALYQAHGDAGLSDKHDR</sequence>
<gene>
    <name evidence="2" type="ORF">C9427_30730</name>
</gene>
<dbReference type="Proteomes" id="UP000240259">
    <property type="component" value="Unassembled WGS sequence"/>
</dbReference>
<feature type="domain" description="Insertion element IS150 protein InsJ-like helix-turn-helix" evidence="1">
    <location>
        <begin position="15"/>
        <end position="54"/>
    </location>
</feature>
<comment type="caution">
    <text evidence="2">The sequence shown here is derived from an EMBL/GenBank/DDBJ whole genome shotgun (WGS) entry which is preliminary data.</text>
</comment>
<keyword evidence="3" id="KW-1185">Reference proteome</keyword>
<name>A0A2T4ILT1_9HYPH</name>
<dbReference type="Pfam" id="PF13518">
    <property type="entry name" value="HTH_28"/>
    <property type="match status" value="1"/>
</dbReference>
<reference evidence="2 3" key="1">
    <citation type="submission" date="2018-03" db="EMBL/GenBank/DDBJ databases">
        <title>Genome sequence of the symbiotic type strain Mesorhizobium helmanticense CSLC115NT isolated from Lotus corniculatus nodules.</title>
        <authorList>
            <person name="Sannazzaro A.I."/>
            <person name="Torres Tejerizo G.A."/>
            <person name="Dip D."/>
            <person name="Caballero M."/>
            <person name="Pistorio M."/>
            <person name="Estrella M.J."/>
        </authorList>
    </citation>
    <scope>NUCLEOTIDE SEQUENCE [LARGE SCALE GENOMIC DNA]</scope>
    <source>
        <strain evidence="2 3">CSLC115N</strain>
    </source>
</reference>
<dbReference type="AlphaFoldDB" id="A0A2T4ILT1"/>
<dbReference type="InterPro" id="IPR055247">
    <property type="entry name" value="InsJ-like_HTH"/>
</dbReference>
<evidence type="ECO:0000313" key="2">
    <source>
        <dbReference type="EMBL" id="PTE06601.1"/>
    </source>
</evidence>
<proteinExistence type="predicted"/>
<dbReference type="OrthoDB" id="9803878at2"/>
<evidence type="ECO:0000313" key="3">
    <source>
        <dbReference type="Proteomes" id="UP000240259"/>
    </source>
</evidence>
<dbReference type="EMBL" id="PZJX01000061">
    <property type="protein sequence ID" value="PTE06601.1"/>
    <property type="molecule type" value="Genomic_DNA"/>
</dbReference>
<organism evidence="2 3">
    <name type="scientific">Mesorhizobium helmanticense</name>
    <dbReference type="NCBI Taxonomy" id="1776423"/>
    <lineage>
        <taxon>Bacteria</taxon>
        <taxon>Pseudomonadati</taxon>
        <taxon>Pseudomonadota</taxon>
        <taxon>Alphaproteobacteria</taxon>
        <taxon>Hyphomicrobiales</taxon>
        <taxon>Phyllobacteriaceae</taxon>
        <taxon>Mesorhizobium</taxon>
    </lineage>
</organism>
<accession>A0A2T4ILT1</accession>